<keyword evidence="4" id="KW-0902">Two-component regulatory system</keyword>
<evidence type="ECO:0000256" key="9">
    <source>
        <dbReference type="PROSITE-ProRule" id="PRU00169"/>
    </source>
</evidence>
<reference evidence="13" key="1">
    <citation type="submission" date="2023-03" db="EMBL/GenBank/DDBJ databases">
        <authorList>
            <person name="Steffen K."/>
            <person name="Cardenas P."/>
        </authorList>
    </citation>
    <scope>NUCLEOTIDE SEQUENCE</scope>
</reference>
<proteinExistence type="predicted"/>
<comment type="function">
    <text evidence="1">Probable promoter-specific protein mediating the interaction between DNA and RNA polymerase.</text>
</comment>
<dbReference type="Proteomes" id="UP001174909">
    <property type="component" value="Unassembled WGS sequence"/>
</dbReference>
<dbReference type="SMART" id="SM00448">
    <property type="entry name" value="REC"/>
    <property type="match status" value="1"/>
</dbReference>
<dbReference type="PROSITE" id="PS50110">
    <property type="entry name" value="RESPONSE_REGULATORY"/>
    <property type="match status" value="1"/>
</dbReference>
<dbReference type="SUPFAM" id="SSF52172">
    <property type="entry name" value="CheY-like"/>
    <property type="match status" value="1"/>
</dbReference>
<keyword evidence="3 9" id="KW-0597">Phosphoprotein</keyword>
<evidence type="ECO:0000313" key="13">
    <source>
        <dbReference type="EMBL" id="CAI8011298.1"/>
    </source>
</evidence>
<keyword evidence="7" id="KW-0804">Transcription</keyword>
<dbReference type="PROSITE" id="PS51755">
    <property type="entry name" value="OMPR_PHOB"/>
    <property type="match status" value="1"/>
</dbReference>
<evidence type="ECO:0000259" key="12">
    <source>
        <dbReference type="PROSITE" id="PS51755"/>
    </source>
</evidence>
<protein>
    <recommendedName>
        <fullName evidence="2">Probable transcriptional regulator ycf27</fullName>
    </recommendedName>
    <alternativeName>
        <fullName evidence="8">OmpR-like protein</fullName>
    </alternativeName>
</protein>
<dbReference type="GO" id="GO:0006355">
    <property type="term" value="P:regulation of DNA-templated transcription"/>
    <property type="evidence" value="ECO:0007669"/>
    <property type="project" value="InterPro"/>
</dbReference>
<dbReference type="AlphaFoldDB" id="A0AA35RIG6"/>
<evidence type="ECO:0000256" key="8">
    <source>
        <dbReference type="ARBA" id="ARBA00032623"/>
    </source>
</evidence>
<dbReference type="InterPro" id="IPR001789">
    <property type="entry name" value="Sig_transdc_resp-reg_receiver"/>
</dbReference>
<organism evidence="13 14">
    <name type="scientific">Geodia barretti</name>
    <name type="common">Barrett's horny sponge</name>
    <dbReference type="NCBI Taxonomy" id="519541"/>
    <lineage>
        <taxon>Eukaryota</taxon>
        <taxon>Metazoa</taxon>
        <taxon>Porifera</taxon>
        <taxon>Demospongiae</taxon>
        <taxon>Heteroscleromorpha</taxon>
        <taxon>Tetractinellida</taxon>
        <taxon>Astrophorina</taxon>
        <taxon>Geodiidae</taxon>
        <taxon>Geodia</taxon>
    </lineage>
</organism>
<evidence type="ECO:0000256" key="4">
    <source>
        <dbReference type="ARBA" id="ARBA00023012"/>
    </source>
</evidence>
<accession>A0AA35RIG6</accession>
<keyword evidence="14" id="KW-1185">Reference proteome</keyword>
<dbReference type="InterPro" id="IPR011006">
    <property type="entry name" value="CheY-like_superfamily"/>
</dbReference>
<dbReference type="Pfam" id="PF00486">
    <property type="entry name" value="Trans_reg_C"/>
    <property type="match status" value="1"/>
</dbReference>
<evidence type="ECO:0000256" key="3">
    <source>
        <dbReference type="ARBA" id="ARBA00022553"/>
    </source>
</evidence>
<evidence type="ECO:0000256" key="1">
    <source>
        <dbReference type="ARBA" id="ARBA00003612"/>
    </source>
</evidence>
<dbReference type="Gene3D" id="6.10.250.690">
    <property type="match status" value="1"/>
</dbReference>
<evidence type="ECO:0000313" key="14">
    <source>
        <dbReference type="Proteomes" id="UP001174909"/>
    </source>
</evidence>
<dbReference type="Gene3D" id="1.10.10.10">
    <property type="entry name" value="Winged helix-like DNA-binding domain superfamily/Winged helix DNA-binding domain"/>
    <property type="match status" value="1"/>
</dbReference>
<dbReference type="InterPro" id="IPR001867">
    <property type="entry name" value="OmpR/PhoB-type_DNA-bd"/>
</dbReference>
<feature type="modified residue" description="4-aspartylphosphate" evidence="9">
    <location>
        <position position="54"/>
    </location>
</feature>
<dbReference type="CDD" id="cd17574">
    <property type="entry name" value="REC_OmpR"/>
    <property type="match status" value="1"/>
</dbReference>
<feature type="domain" description="OmpR/PhoB-type" evidence="12">
    <location>
        <begin position="126"/>
        <end position="223"/>
    </location>
</feature>
<comment type="caution">
    <text evidence="13">The sequence shown here is derived from an EMBL/GenBank/DDBJ whole genome shotgun (WGS) entry which is preliminary data.</text>
</comment>
<gene>
    <name evidence="13" type="ORF">GBAR_LOCUS7312</name>
</gene>
<dbReference type="GO" id="GO:0032993">
    <property type="term" value="C:protein-DNA complex"/>
    <property type="evidence" value="ECO:0007669"/>
    <property type="project" value="TreeGrafter"/>
</dbReference>
<evidence type="ECO:0000256" key="5">
    <source>
        <dbReference type="ARBA" id="ARBA00023015"/>
    </source>
</evidence>
<dbReference type="EMBL" id="CASHTH010001095">
    <property type="protein sequence ID" value="CAI8011298.1"/>
    <property type="molecule type" value="Genomic_DNA"/>
</dbReference>
<dbReference type="InterPro" id="IPR039420">
    <property type="entry name" value="WalR-like"/>
</dbReference>
<name>A0AA35RIG6_GEOBA</name>
<keyword evidence="6 10" id="KW-0238">DNA-binding</keyword>
<dbReference type="SMART" id="SM00862">
    <property type="entry name" value="Trans_reg_C"/>
    <property type="match status" value="1"/>
</dbReference>
<evidence type="ECO:0000256" key="7">
    <source>
        <dbReference type="ARBA" id="ARBA00023163"/>
    </source>
</evidence>
<feature type="domain" description="Response regulatory" evidence="11">
    <location>
        <begin position="5"/>
        <end position="118"/>
    </location>
</feature>
<dbReference type="FunFam" id="3.40.50.2300:FF:000001">
    <property type="entry name" value="DNA-binding response regulator PhoB"/>
    <property type="match status" value="1"/>
</dbReference>
<dbReference type="CDD" id="cd00383">
    <property type="entry name" value="trans_reg_C"/>
    <property type="match status" value="1"/>
</dbReference>
<dbReference type="GO" id="GO:0000156">
    <property type="term" value="F:phosphorelay response regulator activity"/>
    <property type="evidence" value="ECO:0007669"/>
    <property type="project" value="TreeGrafter"/>
</dbReference>
<sequence length="226" mass="25269">MSSGTVLIVEDDKRIANWVKVYFERAGFSAEVTYDGESGLALARNLNPNLIILDLMLPRLDGVELCRILRRESDVPIIMLTAREAHAERIIGLDSGADDYIVKPFDPEEVIARAEAVLRRVKGRVQQVLTRGNITLNESTRTVTANEEPVILSEAQIALLSTFMRHPNQVLTREQLISLSFSHEFCGFDRAIDSQVARLRKQIGRGGSQPIQTVYGAGYKFVVEDQ</sequence>
<keyword evidence="5" id="KW-0805">Transcription regulation</keyword>
<dbReference type="Pfam" id="PF00072">
    <property type="entry name" value="Response_reg"/>
    <property type="match status" value="1"/>
</dbReference>
<dbReference type="GO" id="GO:0000976">
    <property type="term" value="F:transcription cis-regulatory region binding"/>
    <property type="evidence" value="ECO:0007669"/>
    <property type="project" value="TreeGrafter"/>
</dbReference>
<dbReference type="GO" id="GO:0005829">
    <property type="term" value="C:cytosol"/>
    <property type="evidence" value="ECO:0007669"/>
    <property type="project" value="TreeGrafter"/>
</dbReference>
<dbReference type="PANTHER" id="PTHR48111">
    <property type="entry name" value="REGULATOR OF RPOS"/>
    <property type="match status" value="1"/>
</dbReference>
<evidence type="ECO:0000256" key="6">
    <source>
        <dbReference type="ARBA" id="ARBA00023125"/>
    </source>
</evidence>
<evidence type="ECO:0000256" key="2">
    <source>
        <dbReference type="ARBA" id="ARBA00015955"/>
    </source>
</evidence>
<dbReference type="PANTHER" id="PTHR48111:SF4">
    <property type="entry name" value="DNA-BINDING DUAL TRANSCRIPTIONAL REGULATOR OMPR"/>
    <property type="match status" value="1"/>
</dbReference>
<evidence type="ECO:0000259" key="11">
    <source>
        <dbReference type="PROSITE" id="PS50110"/>
    </source>
</evidence>
<dbReference type="InterPro" id="IPR036388">
    <property type="entry name" value="WH-like_DNA-bd_sf"/>
</dbReference>
<evidence type="ECO:0000256" key="10">
    <source>
        <dbReference type="PROSITE-ProRule" id="PRU01091"/>
    </source>
</evidence>
<feature type="DNA-binding region" description="OmpR/PhoB-type" evidence="10">
    <location>
        <begin position="126"/>
        <end position="223"/>
    </location>
</feature>
<dbReference type="Gene3D" id="3.40.50.2300">
    <property type="match status" value="1"/>
</dbReference>